<evidence type="ECO:0000313" key="1">
    <source>
        <dbReference type="EMBL" id="KAA3466677.1"/>
    </source>
</evidence>
<reference evidence="2" key="1">
    <citation type="journal article" date="2019" name="Plant Biotechnol. J.">
        <title>Genome sequencing of the Australian wild diploid species Gossypium australe highlights disease resistance and delayed gland morphogenesis.</title>
        <authorList>
            <person name="Cai Y."/>
            <person name="Cai X."/>
            <person name="Wang Q."/>
            <person name="Wang P."/>
            <person name="Zhang Y."/>
            <person name="Cai C."/>
            <person name="Xu Y."/>
            <person name="Wang K."/>
            <person name="Zhou Z."/>
            <person name="Wang C."/>
            <person name="Geng S."/>
            <person name="Li B."/>
            <person name="Dong Q."/>
            <person name="Hou Y."/>
            <person name="Wang H."/>
            <person name="Ai P."/>
            <person name="Liu Z."/>
            <person name="Yi F."/>
            <person name="Sun M."/>
            <person name="An G."/>
            <person name="Cheng J."/>
            <person name="Zhang Y."/>
            <person name="Shi Q."/>
            <person name="Xie Y."/>
            <person name="Shi X."/>
            <person name="Chang Y."/>
            <person name="Huang F."/>
            <person name="Chen Y."/>
            <person name="Hong S."/>
            <person name="Mi L."/>
            <person name="Sun Q."/>
            <person name="Zhang L."/>
            <person name="Zhou B."/>
            <person name="Peng R."/>
            <person name="Zhang X."/>
            <person name="Liu F."/>
        </authorList>
    </citation>
    <scope>NUCLEOTIDE SEQUENCE [LARGE SCALE GENOMIC DNA]</scope>
    <source>
        <strain evidence="2">cv. PA1801</strain>
    </source>
</reference>
<sequence>MQLGHISEKGMTTLCKQGALENVKIGVLSLSFFPQSLEHKKVRKLTNSSIALHLDFTSHNISSMQSSLDPLLLRRRHRRQ</sequence>
<keyword evidence="2" id="KW-1185">Reference proteome</keyword>
<proteinExistence type="predicted"/>
<name>A0A5B6VBZ1_9ROSI</name>
<organism evidence="1 2">
    <name type="scientific">Gossypium australe</name>
    <dbReference type="NCBI Taxonomy" id="47621"/>
    <lineage>
        <taxon>Eukaryota</taxon>
        <taxon>Viridiplantae</taxon>
        <taxon>Streptophyta</taxon>
        <taxon>Embryophyta</taxon>
        <taxon>Tracheophyta</taxon>
        <taxon>Spermatophyta</taxon>
        <taxon>Magnoliopsida</taxon>
        <taxon>eudicotyledons</taxon>
        <taxon>Gunneridae</taxon>
        <taxon>Pentapetalae</taxon>
        <taxon>rosids</taxon>
        <taxon>malvids</taxon>
        <taxon>Malvales</taxon>
        <taxon>Malvaceae</taxon>
        <taxon>Malvoideae</taxon>
        <taxon>Gossypium</taxon>
    </lineage>
</organism>
<dbReference type="AlphaFoldDB" id="A0A5B6VBZ1"/>
<dbReference type="EMBL" id="SMMG02000007">
    <property type="protein sequence ID" value="KAA3466677.1"/>
    <property type="molecule type" value="Genomic_DNA"/>
</dbReference>
<comment type="caution">
    <text evidence="1">The sequence shown here is derived from an EMBL/GenBank/DDBJ whole genome shotgun (WGS) entry which is preliminary data.</text>
</comment>
<gene>
    <name evidence="1" type="ORF">EPI10_001749</name>
</gene>
<evidence type="ECO:0000313" key="2">
    <source>
        <dbReference type="Proteomes" id="UP000325315"/>
    </source>
</evidence>
<accession>A0A5B6VBZ1</accession>
<protein>
    <submittedName>
        <fullName evidence="1">Uncharacterized protein</fullName>
    </submittedName>
</protein>
<dbReference type="Proteomes" id="UP000325315">
    <property type="component" value="Unassembled WGS sequence"/>
</dbReference>